<proteinExistence type="predicted"/>
<reference evidence="1 2" key="1">
    <citation type="journal article" date="2013" name="PLoS Genet.">
        <title>Genomic mechanisms accounting for the adaptation to parasitism in nematode-trapping fungi.</title>
        <authorList>
            <person name="Meerupati T."/>
            <person name="Andersson K.M."/>
            <person name="Friman E."/>
            <person name="Kumar D."/>
            <person name="Tunlid A."/>
            <person name="Ahren D."/>
        </authorList>
    </citation>
    <scope>NUCLEOTIDE SEQUENCE [LARGE SCALE GENOMIC DNA]</scope>
    <source>
        <strain evidence="1 2">CBS 200.50</strain>
    </source>
</reference>
<dbReference type="AlphaFoldDB" id="S7ZZ96"/>
<comment type="caution">
    <text evidence="1">The sequence shown here is derived from an EMBL/GenBank/DDBJ whole genome shotgun (WGS) entry which is preliminary data.</text>
</comment>
<dbReference type="Gene3D" id="3.40.50.200">
    <property type="entry name" value="Peptidase S8/S53 domain"/>
    <property type="match status" value="1"/>
</dbReference>
<dbReference type="SUPFAM" id="SSF52743">
    <property type="entry name" value="Subtilisin-like"/>
    <property type="match status" value="1"/>
</dbReference>
<dbReference type="InterPro" id="IPR036852">
    <property type="entry name" value="Peptidase_S8/S53_dom_sf"/>
</dbReference>
<keyword evidence="2" id="KW-1185">Reference proteome</keyword>
<evidence type="ECO:0000313" key="2">
    <source>
        <dbReference type="Proteomes" id="UP000015100"/>
    </source>
</evidence>
<dbReference type="GO" id="GO:0006508">
    <property type="term" value="P:proteolysis"/>
    <property type="evidence" value="ECO:0007669"/>
    <property type="project" value="InterPro"/>
</dbReference>
<evidence type="ECO:0000313" key="1">
    <source>
        <dbReference type="EMBL" id="EPS35764.1"/>
    </source>
</evidence>
<sequence length="198" mass="21563">MSARIREETIAGDSKDQKTLQDNIEAMTRDIINSLVELGNVILVFAAGNEVGGKDITSYPARLGADPTIKNVVIAVGVDDDYIHNKFEYNGKYKNFVWAPGVGVQCAGSPDDRLLTNAQLSWDDYFLHVGGTSVDARMTEAIDSLKNLAFARESGGVPIIHNGIVPDQWPLEDKPKVHTTFTTAAAKISTTRLSTTRL</sequence>
<gene>
    <name evidence="1" type="ORF">H072_10771</name>
</gene>
<protein>
    <recommendedName>
        <fullName evidence="3">Peptidase S8/S53 domain-containing protein</fullName>
    </recommendedName>
</protein>
<dbReference type="EMBL" id="AQGS01001030">
    <property type="protein sequence ID" value="EPS35764.1"/>
    <property type="molecule type" value="Genomic_DNA"/>
</dbReference>
<dbReference type="GO" id="GO:0004252">
    <property type="term" value="F:serine-type endopeptidase activity"/>
    <property type="evidence" value="ECO:0007669"/>
    <property type="project" value="InterPro"/>
</dbReference>
<organism evidence="1 2">
    <name type="scientific">Dactylellina haptotyla (strain CBS 200.50)</name>
    <name type="common">Nematode-trapping fungus</name>
    <name type="synonym">Monacrosporium haptotylum</name>
    <dbReference type="NCBI Taxonomy" id="1284197"/>
    <lineage>
        <taxon>Eukaryota</taxon>
        <taxon>Fungi</taxon>
        <taxon>Dikarya</taxon>
        <taxon>Ascomycota</taxon>
        <taxon>Pezizomycotina</taxon>
        <taxon>Orbiliomycetes</taxon>
        <taxon>Orbiliales</taxon>
        <taxon>Orbiliaceae</taxon>
        <taxon>Dactylellina</taxon>
    </lineage>
</organism>
<evidence type="ECO:0008006" key="3">
    <source>
        <dbReference type="Google" id="ProtNLM"/>
    </source>
</evidence>
<accession>S7ZZ96</accession>
<name>S7ZZ96_DACHA</name>
<reference evidence="2" key="2">
    <citation type="submission" date="2013-04" db="EMBL/GenBank/DDBJ databases">
        <title>Genomic mechanisms accounting for the adaptation to parasitism in nematode-trapping fungi.</title>
        <authorList>
            <person name="Ahren D.G."/>
        </authorList>
    </citation>
    <scope>NUCLEOTIDE SEQUENCE [LARGE SCALE GENOMIC DNA]</scope>
    <source>
        <strain evidence="2">CBS 200.50</strain>
    </source>
</reference>
<dbReference type="OrthoDB" id="10632547at2759"/>
<dbReference type="Proteomes" id="UP000015100">
    <property type="component" value="Unassembled WGS sequence"/>
</dbReference>
<dbReference type="HOGENOM" id="CLU_1378072_0_0_1"/>